<organism evidence="2 3">
    <name type="scientific">Actinomadura decatromicini</name>
    <dbReference type="NCBI Taxonomy" id="2604572"/>
    <lineage>
        <taxon>Bacteria</taxon>
        <taxon>Bacillati</taxon>
        <taxon>Actinomycetota</taxon>
        <taxon>Actinomycetes</taxon>
        <taxon>Streptosporangiales</taxon>
        <taxon>Thermomonosporaceae</taxon>
        <taxon>Actinomadura</taxon>
    </lineage>
</organism>
<dbReference type="PANTHER" id="PTHR43194:SF2">
    <property type="entry name" value="PEROXISOMAL MEMBRANE PROTEIN LPX1"/>
    <property type="match status" value="1"/>
</dbReference>
<name>A0A5D3FTI6_9ACTN</name>
<keyword evidence="3" id="KW-1185">Reference proteome</keyword>
<evidence type="ECO:0000313" key="2">
    <source>
        <dbReference type="EMBL" id="TYK51404.1"/>
    </source>
</evidence>
<dbReference type="SUPFAM" id="SSF53474">
    <property type="entry name" value="alpha/beta-Hydrolases"/>
    <property type="match status" value="1"/>
</dbReference>
<accession>A0A5D3FTI6</accession>
<dbReference type="Proteomes" id="UP000323505">
    <property type="component" value="Unassembled WGS sequence"/>
</dbReference>
<keyword evidence="2" id="KW-0378">Hydrolase</keyword>
<gene>
    <name evidence="2" type="ORF">FXF68_13450</name>
</gene>
<dbReference type="Gene3D" id="3.40.50.1820">
    <property type="entry name" value="alpha/beta hydrolase"/>
    <property type="match status" value="1"/>
</dbReference>
<feature type="domain" description="AB hydrolase-1" evidence="1">
    <location>
        <begin position="55"/>
        <end position="285"/>
    </location>
</feature>
<dbReference type="InterPro" id="IPR029058">
    <property type="entry name" value="AB_hydrolase_fold"/>
</dbReference>
<protein>
    <submittedName>
        <fullName evidence="2">Alpha/beta fold hydrolase</fullName>
    </submittedName>
</protein>
<comment type="caution">
    <text evidence="2">The sequence shown here is derived from an EMBL/GenBank/DDBJ whole genome shotgun (WGS) entry which is preliminary data.</text>
</comment>
<proteinExistence type="predicted"/>
<dbReference type="PANTHER" id="PTHR43194">
    <property type="entry name" value="HYDROLASE ALPHA/BETA FOLD FAMILY"/>
    <property type="match status" value="1"/>
</dbReference>
<reference evidence="2 3" key="1">
    <citation type="submission" date="2019-08" db="EMBL/GenBank/DDBJ databases">
        <title>Actinomadura sp. nov. CYP1-5 isolated from mountain soil.</title>
        <authorList>
            <person name="Songsumanus A."/>
            <person name="Kuncharoen N."/>
            <person name="Kudo T."/>
            <person name="Yuki M."/>
            <person name="Igarashi Y."/>
            <person name="Tanasupawat S."/>
        </authorList>
    </citation>
    <scope>NUCLEOTIDE SEQUENCE [LARGE SCALE GENOMIC DNA]</scope>
    <source>
        <strain evidence="2 3">CYP1-5</strain>
    </source>
</reference>
<dbReference type="InterPro" id="IPR000639">
    <property type="entry name" value="Epox_hydrolase-like"/>
</dbReference>
<dbReference type="InterPro" id="IPR000073">
    <property type="entry name" value="AB_hydrolase_1"/>
</dbReference>
<dbReference type="InterPro" id="IPR050228">
    <property type="entry name" value="Carboxylesterase_BioH"/>
</dbReference>
<evidence type="ECO:0000259" key="1">
    <source>
        <dbReference type="Pfam" id="PF12697"/>
    </source>
</evidence>
<evidence type="ECO:0000313" key="3">
    <source>
        <dbReference type="Proteomes" id="UP000323505"/>
    </source>
</evidence>
<sequence length="292" mass="31035">MSQGPLTDGLVVRPDWLVRVERAGLMRIDVDVVRIGDIAVGRRYTGNGRSGVPWVFVHGLGEDSASWAAQLSAMGETRPAFAVDVRGHGRTDLGRADGTLRQLARDLVGFLGTVGPSVCVGFSMGGAVVLAAAALAPDLVEHVVPVCTSSVVGARAAERFRTRADGIEAEGAEFARASLSENLSANVLSWPVDWEEQLASRLTAIGDGKGYANAARAMASMHEDPLTPRLADVRAPVDVFIGERDTSCPWRAGEIIVGAVPDGRCHLLPGVGHFVNIERPDVLTEALMKLRR</sequence>
<dbReference type="GO" id="GO:0016787">
    <property type="term" value="F:hydrolase activity"/>
    <property type="evidence" value="ECO:0007669"/>
    <property type="project" value="UniProtKB-KW"/>
</dbReference>
<dbReference type="Pfam" id="PF12697">
    <property type="entry name" value="Abhydrolase_6"/>
    <property type="match status" value="1"/>
</dbReference>
<dbReference type="EMBL" id="VSRQ01000002">
    <property type="protein sequence ID" value="TYK51404.1"/>
    <property type="molecule type" value="Genomic_DNA"/>
</dbReference>
<dbReference type="AlphaFoldDB" id="A0A5D3FTI6"/>
<dbReference type="PRINTS" id="PR00412">
    <property type="entry name" value="EPOXHYDRLASE"/>
</dbReference>